<reference evidence="2" key="1">
    <citation type="submission" date="2017-02" db="EMBL/GenBank/DDBJ databases">
        <authorList>
            <person name="Varghese N."/>
            <person name="Submissions S."/>
        </authorList>
    </citation>
    <scope>NUCLEOTIDE SEQUENCE [LARGE SCALE GENOMIC DNA]</scope>
    <source>
        <strain evidence="2">UM2</strain>
    </source>
</reference>
<proteinExistence type="predicted"/>
<dbReference type="EMBL" id="FUYM01000003">
    <property type="protein sequence ID" value="SKB51833.1"/>
    <property type="molecule type" value="Genomic_DNA"/>
</dbReference>
<sequence>MVERTPRIPASADSLAARLAAFPTHAGRMAEVVRQIDDLQEAAEIIERDAGVATEASNELIGVSISANNELCAVTPTSLGDCLIIATTALVVAEFVADNQDEGDSTEAASRAVVAALKGIAAHLEASA</sequence>
<dbReference type="Proteomes" id="UP000189818">
    <property type="component" value="Unassembled WGS sequence"/>
</dbReference>
<dbReference type="AlphaFoldDB" id="A0A1T5BXV6"/>
<dbReference type="STRING" id="439228.SAMN06295920_103359"/>
<accession>A0A1T5BXV6</accession>
<protein>
    <submittedName>
        <fullName evidence="1">Uncharacterized protein</fullName>
    </submittedName>
</protein>
<name>A0A1T5BXV6_9SPHN</name>
<organism evidence="1 2">
    <name type="scientific">Rhizorhabdus histidinilytica</name>
    <dbReference type="NCBI Taxonomy" id="439228"/>
    <lineage>
        <taxon>Bacteria</taxon>
        <taxon>Pseudomonadati</taxon>
        <taxon>Pseudomonadota</taxon>
        <taxon>Alphaproteobacteria</taxon>
        <taxon>Sphingomonadales</taxon>
        <taxon>Sphingomonadaceae</taxon>
        <taxon>Rhizorhabdus</taxon>
    </lineage>
</organism>
<keyword evidence="2" id="KW-1185">Reference proteome</keyword>
<evidence type="ECO:0000313" key="1">
    <source>
        <dbReference type="EMBL" id="SKB51833.1"/>
    </source>
</evidence>
<evidence type="ECO:0000313" key="2">
    <source>
        <dbReference type="Proteomes" id="UP000189818"/>
    </source>
</evidence>
<gene>
    <name evidence="1" type="ORF">SAMN06295920_103359</name>
</gene>
<dbReference type="RefSeq" id="WP_139385063.1">
    <property type="nucleotide sequence ID" value="NZ_FUYM01000003.1"/>
</dbReference>